<gene>
    <name evidence="1" type="ORF">WMO26_03550</name>
</gene>
<dbReference type="Pfam" id="PF20124">
    <property type="entry name" value="DUF6514"/>
    <property type="match status" value="1"/>
</dbReference>
<protein>
    <submittedName>
        <fullName evidence="1">DUF6514 family protein</fullName>
    </submittedName>
</protein>
<dbReference type="EMBL" id="JBBMFD010000003">
    <property type="protein sequence ID" value="MEQ2439899.1"/>
    <property type="molecule type" value="Genomic_DNA"/>
</dbReference>
<name>A0ABV1DXW7_9FIRM</name>
<evidence type="ECO:0000313" key="2">
    <source>
        <dbReference type="Proteomes" id="UP001489509"/>
    </source>
</evidence>
<organism evidence="1 2">
    <name type="scientific">Solibaculum intestinale</name>
    <dbReference type="NCBI Taxonomy" id="3133165"/>
    <lineage>
        <taxon>Bacteria</taxon>
        <taxon>Bacillati</taxon>
        <taxon>Bacillota</taxon>
        <taxon>Clostridia</taxon>
        <taxon>Eubacteriales</taxon>
        <taxon>Oscillospiraceae</taxon>
        <taxon>Solibaculum</taxon>
    </lineage>
</organism>
<sequence>MKMHHKLKQCIISEKRCIRVDYLVTEERPSEFCFEVILYHPDGSEEREEIHNMVMSSDDALEFLHLLARSQVTPTTFWDILHDMQLVRSLG</sequence>
<reference evidence="1 2" key="1">
    <citation type="submission" date="2024-03" db="EMBL/GenBank/DDBJ databases">
        <title>Human intestinal bacterial collection.</title>
        <authorList>
            <person name="Pauvert C."/>
            <person name="Hitch T.C.A."/>
            <person name="Clavel T."/>
        </authorList>
    </citation>
    <scope>NUCLEOTIDE SEQUENCE [LARGE SCALE GENOMIC DNA]</scope>
    <source>
        <strain evidence="1 2">CLA-JM-H44</strain>
    </source>
</reference>
<comment type="caution">
    <text evidence="1">The sequence shown here is derived from an EMBL/GenBank/DDBJ whole genome shotgun (WGS) entry which is preliminary data.</text>
</comment>
<dbReference type="Proteomes" id="UP001489509">
    <property type="component" value="Unassembled WGS sequence"/>
</dbReference>
<keyword evidence="2" id="KW-1185">Reference proteome</keyword>
<dbReference type="InterPro" id="IPR017016">
    <property type="entry name" value="UCP033595"/>
</dbReference>
<proteinExistence type="predicted"/>
<dbReference type="RefSeq" id="WP_349218170.1">
    <property type="nucleotide sequence ID" value="NZ_JBBMFD010000003.1"/>
</dbReference>
<evidence type="ECO:0000313" key="1">
    <source>
        <dbReference type="EMBL" id="MEQ2439899.1"/>
    </source>
</evidence>
<accession>A0ABV1DXW7</accession>